<dbReference type="Pfam" id="PF00498">
    <property type="entry name" value="FHA"/>
    <property type="match status" value="1"/>
</dbReference>
<reference evidence="3" key="1">
    <citation type="submission" date="2021-01" db="UniProtKB">
        <authorList>
            <consortium name="EnsemblPlants"/>
        </authorList>
    </citation>
    <scope>IDENTIFICATION</scope>
</reference>
<dbReference type="GO" id="GO:0044545">
    <property type="term" value="C:NSL complex"/>
    <property type="evidence" value="ECO:0007669"/>
    <property type="project" value="TreeGrafter"/>
</dbReference>
<dbReference type="PANTHER" id="PTHR13233:SF17">
    <property type="entry name" value="FHA DOMAIN PROTEIN"/>
    <property type="match status" value="1"/>
</dbReference>
<proteinExistence type="predicted"/>
<sequence>MGALAQMPVVWTAEDDLRLKNSVEDGASLESLAKGAVQFSRRFTLQEIKERWVSILYDPVISAEVSARVIEIERNSSNIPQKSFRCGGLKDNKCNAKKIKTESIRGHYYAARKRIRYDNLRSMEMELADGLIYASDHNYGMEPPLNCIIGDPNRNLLELQQSDAGLMDPCFPQFKADGLATRCTGVTAQPFHSPDHQFSSEVFTAKQGDLPKENPQIFGEASLPVDCFPDEKMGMLEDVNIHDTNGVSVNPDSIFEQMNSSGNLMDGLLPGCGVSFDNLEFPSPLPEMSIWDTIEDISASTIPSNDNLATQNHSAGDILALTEGGQMLDTCMPDYASGPAEFQYPAENQDDDPRNSDSDEYLAELYDLLGDGFPVMDTNDKPSSSHDNPFYEGISSLLLNSPVDADGEKCNTMTKPSASIPSDLRQAATEGGYPVVFCLSGSSHVDEAQPFRNSDSQMSMFSVPSHSESPADKNYFVTCVLNIEDPVVPNNDDVILPHVSISVKDLLARRNHCETASNSLNRGPKNLGRTEVSSKAQICQLATGKSCNHTTVELPELANSRGSDHCIGPDISLRGASLLPDLTNGELQELVNSRGSDHCIGYTASPLQTNGLCYNLDNQLGNPDEQALSRVDCYDLSVQDSVAQPPLSEYVEHVQESDDEIPYYSDVEEMVLEMDLGPVDQDIELKEKVSKYQSEDARKEIIRLEQTAHSYMRRAIARQGALAVIYGRNSKHYIKKSEVLLGRGTNVSHVDIDLGAEGRAQKVSRRQAVIKLEADGKFYLTNIGKQSIYKNSLEVASGQTVRLQSSNLIEIQKITLIFEDNPACVRRHLRSLQKPVKTVTPRQEPP</sequence>
<dbReference type="GO" id="GO:0002151">
    <property type="term" value="F:G-quadruplex RNA binding"/>
    <property type="evidence" value="ECO:0007669"/>
    <property type="project" value="InterPro"/>
</dbReference>
<dbReference type="InterPro" id="IPR037912">
    <property type="entry name" value="MCRS1"/>
</dbReference>
<dbReference type="Pfam" id="PF13325">
    <property type="entry name" value="MCRS_N"/>
    <property type="match status" value="1"/>
</dbReference>
<evidence type="ECO:0000313" key="3">
    <source>
        <dbReference type="EnsemblPlants" id="Kaladp0100s0034.1.v1.1"/>
    </source>
</evidence>
<feature type="domain" description="FHA" evidence="2">
    <location>
        <begin position="739"/>
        <end position="795"/>
    </location>
</feature>
<feature type="region of interest" description="Disordered" evidence="1">
    <location>
        <begin position="333"/>
        <end position="358"/>
    </location>
</feature>
<dbReference type="Gene3D" id="2.60.200.20">
    <property type="match status" value="1"/>
</dbReference>
<protein>
    <recommendedName>
        <fullName evidence="2">FHA domain-containing protein</fullName>
    </recommendedName>
</protein>
<dbReference type="AlphaFoldDB" id="A0A7N1A757"/>
<dbReference type="InterPro" id="IPR025999">
    <property type="entry name" value="MCRS_N"/>
</dbReference>
<dbReference type="GO" id="GO:0071339">
    <property type="term" value="C:MLL1 complex"/>
    <property type="evidence" value="ECO:0007669"/>
    <property type="project" value="InterPro"/>
</dbReference>
<dbReference type="SUPFAM" id="SSF49879">
    <property type="entry name" value="SMAD/FHA domain"/>
    <property type="match status" value="1"/>
</dbReference>
<evidence type="ECO:0000313" key="4">
    <source>
        <dbReference type="Proteomes" id="UP000594263"/>
    </source>
</evidence>
<dbReference type="Gramene" id="Kaladp0100s0034.1.v1.1">
    <property type="protein sequence ID" value="Kaladp0100s0034.1.v1.1"/>
    <property type="gene ID" value="Kaladp0100s0034.v1.1"/>
</dbReference>
<name>A0A7N1A757_KALFE</name>
<dbReference type="GO" id="GO:0045944">
    <property type="term" value="P:positive regulation of transcription by RNA polymerase II"/>
    <property type="evidence" value="ECO:0007669"/>
    <property type="project" value="TreeGrafter"/>
</dbReference>
<accession>A0A7N1A757</accession>
<dbReference type="InterPro" id="IPR000253">
    <property type="entry name" value="FHA_dom"/>
</dbReference>
<evidence type="ECO:0000259" key="2">
    <source>
        <dbReference type="PROSITE" id="PS50006"/>
    </source>
</evidence>
<evidence type="ECO:0000256" key="1">
    <source>
        <dbReference type="SAM" id="MobiDB-lite"/>
    </source>
</evidence>
<dbReference type="GO" id="GO:0031011">
    <property type="term" value="C:Ino80 complex"/>
    <property type="evidence" value="ECO:0007669"/>
    <property type="project" value="InterPro"/>
</dbReference>
<dbReference type="OMA" id="FIFHINQ"/>
<dbReference type="PROSITE" id="PS50006">
    <property type="entry name" value="FHA_DOMAIN"/>
    <property type="match status" value="1"/>
</dbReference>
<dbReference type="InterPro" id="IPR008984">
    <property type="entry name" value="SMAD_FHA_dom_sf"/>
</dbReference>
<dbReference type="Proteomes" id="UP000594263">
    <property type="component" value="Unplaced"/>
</dbReference>
<keyword evidence="4" id="KW-1185">Reference proteome</keyword>
<dbReference type="EnsemblPlants" id="Kaladp0100s0034.1.v1.1">
    <property type="protein sequence ID" value="Kaladp0100s0034.1.v1.1"/>
    <property type="gene ID" value="Kaladp0100s0034.v1.1"/>
</dbReference>
<dbReference type="PANTHER" id="PTHR13233">
    <property type="entry name" value="MICROSPHERULE PROTEIN 1"/>
    <property type="match status" value="1"/>
</dbReference>
<organism evidence="3 4">
    <name type="scientific">Kalanchoe fedtschenkoi</name>
    <name type="common">Lavender scallops</name>
    <name type="synonym">South American air plant</name>
    <dbReference type="NCBI Taxonomy" id="63787"/>
    <lineage>
        <taxon>Eukaryota</taxon>
        <taxon>Viridiplantae</taxon>
        <taxon>Streptophyta</taxon>
        <taxon>Embryophyta</taxon>
        <taxon>Tracheophyta</taxon>
        <taxon>Spermatophyta</taxon>
        <taxon>Magnoliopsida</taxon>
        <taxon>eudicotyledons</taxon>
        <taxon>Gunneridae</taxon>
        <taxon>Pentapetalae</taxon>
        <taxon>Saxifragales</taxon>
        <taxon>Crassulaceae</taxon>
        <taxon>Kalanchoe</taxon>
    </lineage>
</organism>